<dbReference type="Proteomes" id="UP000181936">
    <property type="component" value="Chromosome"/>
</dbReference>
<protein>
    <submittedName>
        <fullName evidence="1">Uncharacterized protein</fullName>
    </submittedName>
</protein>
<dbReference type="STRING" id="1547283.A9C19_03055"/>
<dbReference type="RefSeq" id="WP_072578609.1">
    <property type="nucleotide sequence ID" value="NZ_CP016020.1"/>
</dbReference>
<evidence type="ECO:0000313" key="1">
    <source>
        <dbReference type="EMBL" id="APH03818.1"/>
    </source>
</evidence>
<organism evidence="1 2">
    <name type="scientific">Bacillus weihaiensis</name>
    <dbReference type="NCBI Taxonomy" id="1547283"/>
    <lineage>
        <taxon>Bacteria</taxon>
        <taxon>Bacillati</taxon>
        <taxon>Bacillota</taxon>
        <taxon>Bacilli</taxon>
        <taxon>Bacillales</taxon>
        <taxon>Bacillaceae</taxon>
        <taxon>Bacillus</taxon>
    </lineage>
</organism>
<keyword evidence="2" id="KW-1185">Reference proteome</keyword>
<dbReference type="OrthoDB" id="2453885at2"/>
<dbReference type="EMBL" id="CP016020">
    <property type="protein sequence ID" value="APH03818.1"/>
    <property type="molecule type" value="Genomic_DNA"/>
</dbReference>
<proteinExistence type="predicted"/>
<reference evidence="1 2" key="1">
    <citation type="journal article" date="2016" name="Sci. Rep.">
        <title>Complete genome sequence and transcriptomic analysis of a novel marine strain Bacillus weihaiensis reveals the mechanism of brown algae degradation.</title>
        <authorList>
            <person name="Zhu Y."/>
            <person name="Chen P."/>
            <person name="Bao Y."/>
            <person name="Men Y."/>
            <person name="Zeng Y."/>
            <person name="Yang J."/>
            <person name="Sun J."/>
            <person name="Sun Y."/>
        </authorList>
    </citation>
    <scope>NUCLEOTIDE SEQUENCE [LARGE SCALE GENOMIC DNA]</scope>
    <source>
        <strain evidence="1 2">Alg07</strain>
    </source>
</reference>
<name>A0A1L3MN92_9BACI</name>
<evidence type="ECO:0000313" key="2">
    <source>
        <dbReference type="Proteomes" id="UP000181936"/>
    </source>
</evidence>
<gene>
    <name evidence="1" type="ORF">A9C19_03055</name>
</gene>
<sequence length="89" mass="10659">MDKKEQLSRQVKTVINILEKEYSNEIKKDIFQLIYKRYKKALEVIENNQDLNRINITGGVRAYMDSYNDYQNPLLKELHKAENLLKELL</sequence>
<accession>A0A1L3MN92</accession>
<dbReference type="KEGG" id="bwh:A9C19_03055"/>
<dbReference type="AlphaFoldDB" id="A0A1L3MN92"/>